<proteinExistence type="predicted"/>
<dbReference type="Proteomes" id="UP000239494">
    <property type="component" value="Unassembled WGS sequence"/>
</dbReference>
<protein>
    <submittedName>
        <fullName evidence="2">Uncharacterized protein</fullName>
    </submittedName>
</protein>
<accession>A0A2T0SMF8</accession>
<dbReference type="RefSeq" id="WP_170156224.1">
    <property type="nucleotide sequence ID" value="NZ_PVTF01000016.1"/>
</dbReference>
<gene>
    <name evidence="2" type="ORF">CLV43_11696</name>
</gene>
<keyword evidence="1" id="KW-0472">Membrane</keyword>
<dbReference type="EMBL" id="PVTF01000016">
    <property type="protein sequence ID" value="PRY34588.1"/>
    <property type="molecule type" value="Genomic_DNA"/>
</dbReference>
<organism evidence="2 3">
    <name type="scientific">Umezawaea tangerina</name>
    <dbReference type="NCBI Taxonomy" id="84725"/>
    <lineage>
        <taxon>Bacteria</taxon>
        <taxon>Bacillati</taxon>
        <taxon>Actinomycetota</taxon>
        <taxon>Actinomycetes</taxon>
        <taxon>Pseudonocardiales</taxon>
        <taxon>Pseudonocardiaceae</taxon>
        <taxon>Umezawaea</taxon>
    </lineage>
</organism>
<evidence type="ECO:0000256" key="1">
    <source>
        <dbReference type="SAM" id="Phobius"/>
    </source>
</evidence>
<name>A0A2T0SMF8_9PSEU</name>
<evidence type="ECO:0000313" key="2">
    <source>
        <dbReference type="EMBL" id="PRY34588.1"/>
    </source>
</evidence>
<comment type="caution">
    <text evidence="2">The sequence shown here is derived from an EMBL/GenBank/DDBJ whole genome shotgun (WGS) entry which is preliminary data.</text>
</comment>
<dbReference type="AlphaFoldDB" id="A0A2T0SMF8"/>
<reference evidence="2 3" key="1">
    <citation type="submission" date="2018-03" db="EMBL/GenBank/DDBJ databases">
        <title>Genomic Encyclopedia of Archaeal and Bacterial Type Strains, Phase II (KMG-II): from individual species to whole genera.</title>
        <authorList>
            <person name="Goeker M."/>
        </authorList>
    </citation>
    <scope>NUCLEOTIDE SEQUENCE [LARGE SCALE GENOMIC DNA]</scope>
    <source>
        <strain evidence="2 3">DSM 44720</strain>
    </source>
</reference>
<keyword evidence="1" id="KW-0812">Transmembrane</keyword>
<evidence type="ECO:0000313" key="3">
    <source>
        <dbReference type="Proteomes" id="UP000239494"/>
    </source>
</evidence>
<sequence>MAGDDHSDPRPPLAAAGAFALAAGSLAVGASVPWLAGALAVGAVVAARLATRG</sequence>
<feature type="transmembrane region" description="Helical" evidence="1">
    <location>
        <begin position="12"/>
        <end position="28"/>
    </location>
</feature>
<keyword evidence="1" id="KW-1133">Transmembrane helix</keyword>
<keyword evidence="3" id="KW-1185">Reference proteome</keyword>